<evidence type="ECO:0000313" key="3">
    <source>
        <dbReference type="Proteomes" id="UP000664859"/>
    </source>
</evidence>
<dbReference type="OrthoDB" id="1467806at2759"/>
<sequence length="760" mass="74637">MEVEEHASEQQQQVAETEQLQSEQRQQRSRSPSPPPAQAQQSFMERAFSLAASARDGAWVGMQQAAAAMHWGIEELLVPSDSTGHAPDTGAELTGGAAGELQQQELEQLASSGSFSSTASSPEPEPALQAAAAASSDLSNADSLGSSDQDTEPVRRTSATPVATGAYAAAPVAAVAAAAAAASVATQASAAVPSHVAAKGPRIVCIVRHAARLDVLLDDAAAAAVTSRAAAAAAAARATADAAADQGDAAAAAAAGAADAADAKRGAAANGAAALPTGDDGSIGSSKAGAAGDGANADAIAGAAPAVVPVHDGRVQSTDPAADADGDSPPVSGAAQKSEAAAAAAAPAAERTEPPAAMDVAAEQGEGEDKEEAKGEEGGEEDEQQRLLRRRLREWTDRAARPYDTPIVDDGRAARAALAVLDSGALEGAWYSGASDATVWEMAAAGAPIGDAKVWEMAAVGAPIGLCIVSSPFRRCLQTAGHVARVFGCGVVHVHLGVGERMDKVRQECGPGTLLVDPAEEAQRPDASASDAPPPAASSLRRVAFAYLTPEEMGDALGEGVALGTVLGERPPLTESAMQAKLRYSHVLARMCRGKELPAVANGGGSSSGGGGSGGGGGTRRASGNAGSGSSSGSGRRASTNGDSVTATAAAAAAAASGAPPQHPPPRAAGAAAAATAAATAAAAATKARTGISHVVVVAHGDTLGAAAESLAGHLLYEADYCAWLAVAVGQRGGVGGGALGGVAACAGVQMMPLLDDDVL</sequence>
<evidence type="ECO:0000313" key="2">
    <source>
        <dbReference type="EMBL" id="KAG5176567.1"/>
    </source>
</evidence>
<feature type="compositionally biased region" description="Low complexity" evidence="1">
    <location>
        <begin position="633"/>
        <end position="646"/>
    </location>
</feature>
<feature type="region of interest" description="Disordered" evidence="1">
    <location>
        <begin position="107"/>
        <end position="158"/>
    </location>
</feature>
<name>A0A835YJL4_9STRA</name>
<dbReference type="Gene3D" id="3.40.50.1240">
    <property type="entry name" value="Phosphoglycerate mutase-like"/>
    <property type="match status" value="1"/>
</dbReference>
<gene>
    <name evidence="2" type="ORF">JKP88DRAFT_335490</name>
</gene>
<dbReference type="SUPFAM" id="SSF53254">
    <property type="entry name" value="Phosphoglycerate mutase-like"/>
    <property type="match status" value="1"/>
</dbReference>
<proteinExistence type="predicted"/>
<reference evidence="2" key="1">
    <citation type="submission" date="2021-02" db="EMBL/GenBank/DDBJ databases">
        <title>First Annotated Genome of the Yellow-green Alga Tribonema minus.</title>
        <authorList>
            <person name="Mahan K.M."/>
        </authorList>
    </citation>
    <scope>NUCLEOTIDE SEQUENCE</scope>
    <source>
        <strain evidence="2">UTEX B ZZ1240</strain>
    </source>
</reference>
<feature type="compositionally biased region" description="Low complexity" evidence="1">
    <location>
        <begin position="319"/>
        <end position="357"/>
    </location>
</feature>
<comment type="caution">
    <text evidence="2">The sequence shown here is derived from an EMBL/GenBank/DDBJ whole genome shotgun (WGS) entry which is preliminary data.</text>
</comment>
<feature type="compositionally biased region" description="Low complexity" evidence="1">
    <location>
        <begin position="107"/>
        <end position="148"/>
    </location>
</feature>
<dbReference type="EMBL" id="JAFCMP010000536">
    <property type="protein sequence ID" value="KAG5176567.1"/>
    <property type="molecule type" value="Genomic_DNA"/>
</dbReference>
<organism evidence="2 3">
    <name type="scientific">Tribonema minus</name>
    <dbReference type="NCBI Taxonomy" id="303371"/>
    <lineage>
        <taxon>Eukaryota</taxon>
        <taxon>Sar</taxon>
        <taxon>Stramenopiles</taxon>
        <taxon>Ochrophyta</taxon>
        <taxon>PX clade</taxon>
        <taxon>Xanthophyceae</taxon>
        <taxon>Tribonematales</taxon>
        <taxon>Tribonemataceae</taxon>
        <taxon>Tribonema</taxon>
    </lineage>
</organism>
<feature type="region of interest" description="Disordered" evidence="1">
    <location>
        <begin position="271"/>
        <end position="293"/>
    </location>
</feature>
<feature type="region of interest" description="Disordered" evidence="1">
    <location>
        <begin position="314"/>
        <end position="385"/>
    </location>
</feature>
<protein>
    <submittedName>
        <fullName evidence="2">Uncharacterized protein</fullName>
    </submittedName>
</protein>
<feature type="region of interest" description="Disordered" evidence="1">
    <location>
        <begin position="598"/>
        <end position="646"/>
    </location>
</feature>
<dbReference type="InterPro" id="IPR029033">
    <property type="entry name" value="His_PPase_superfam"/>
</dbReference>
<feature type="compositionally biased region" description="Gly residues" evidence="1">
    <location>
        <begin position="602"/>
        <end position="619"/>
    </location>
</feature>
<feature type="region of interest" description="Disordered" evidence="1">
    <location>
        <begin position="1"/>
        <end position="45"/>
    </location>
</feature>
<accession>A0A835YJL4</accession>
<dbReference type="AlphaFoldDB" id="A0A835YJL4"/>
<feature type="compositionally biased region" description="Low complexity" evidence="1">
    <location>
        <begin position="9"/>
        <end position="24"/>
    </location>
</feature>
<keyword evidence="3" id="KW-1185">Reference proteome</keyword>
<dbReference type="Proteomes" id="UP000664859">
    <property type="component" value="Unassembled WGS sequence"/>
</dbReference>
<evidence type="ECO:0000256" key="1">
    <source>
        <dbReference type="SAM" id="MobiDB-lite"/>
    </source>
</evidence>